<dbReference type="InterPro" id="IPR002701">
    <property type="entry name" value="CM_II_prokaryot"/>
</dbReference>
<dbReference type="EMBL" id="JADCSA010000005">
    <property type="protein sequence ID" value="MBE7324485.1"/>
    <property type="molecule type" value="Genomic_DNA"/>
</dbReference>
<dbReference type="SUPFAM" id="SSF48600">
    <property type="entry name" value="Chorismate mutase II"/>
    <property type="match status" value="1"/>
</dbReference>
<keyword evidence="1" id="KW-0413">Isomerase</keyword>
<dbReference type="PANTHER" id="PTHR38041">
    <property type="entry name" value="CHORISMATE MUTASE"/>
    <property type="match status" value="1"/>
</dbReference>
<dbReference type="InterPro" id="IPR051331">
    <property type="entry name" value="Chorismate_mutase-related"/>
</dbReference>
<name>A0ABR9RSX5_9ACTN</name>
<feature type="region of interest" description="Disordered" evidence="2">
    <location>
        <begin position="91"/>
        <end position="112"/>
    </location>
</feature>
<dbReference type="PROSITE" id="PS51168">
    <property type="entry name" value="CHORISMATE_MUT_2"/>
    <property type="match status" value="1"/>
</dbReference>
<gene>
    <name evidence="4" type="ORF">IEQ44_07450</name>
</gene>
<dbReference type="PANTHER" id="PTHR38041:SF1">
    <property type="entry name" value="CHORISMATE MUTASE"/>
    <property type="match status" value="1"/>
</dbReference>
<dbReference type="SMART" id="SM00830">
    <property type="entry name" value="CM_2"/>
    <property type="match status" value="1"/>
</dbReference>
<sequence>MSLIEVRSAIDAIDDEIIKLLARRQPLVLKAATHKTDARAVRAADRRAAMMDRLAHSADAAGLSRSVVTAVWTAMIDAFIQLELDEHKRLSADDGTGSSAIGERRGTSGHLG</sequence>
<organism evidence="4 5">
    <name type="scientific">Nocardioides malaquae</name>
    <dbReference type="NCBI Taxonomy" id="2773426"/>
    <lineage>
        <taxon>Bacteria</taxon>
        <taxon>Bacillati</taxon>
        <taxon>Actinomycetota</taxon>
        <taxon>Actinomycetes</taxon>
        <taxon>Propionibacteriales</taxon>
        <taxon>Nocardioidaceae</taxon>
        <taxon>Nocardioides</taxon>
    </lineage>
</organism>
<keyword evidence="5" id="KW-1185">Reference proteome</keyword>
<evidence type="ECO:0000256" key="1">
    <source>
        <dbReference type="ARBA" id="ARBA00023235"/>
    </source>
</evidence>
<evidence type="ECO:0000313" key="4">
    <source>
        <dbReference type="EMBL" id="MBE7324485.1"/>
    </source>
</evidence>
<reference evidence="4 5" key="1">
    <citation type="submission" date="2020-10" db="EMBL/GenBank/DDBJ databases">
        <title>Nocardioides sp. isolated from sludge.</title>
        <authorList>
            <person name="Zhang X."/>
        </authorList>
    </citation>
    <scope>NUCLEOTIDE SEQUENCE [LARGE SCALE GENOMIC DNA]</scope>
    <source>
        <strain evidence="4 5">Y6</strain>
    </source>
</reference>
<comment type="caution">
    <text evidence="4">The sequence shown here is derived from an EMBL/GenBank/DDBJ whole genome shotgun (WGS) entry which is preliminary data.</text>
</comment>
<dbReference type="Proteomes" id="UP000756387">
    <property type="component" value="Unassembled WGS sequence"/>
</dbReference>
<accession>A0ABR9RSX5</accession>
<dbReference type="InterPro" id="IPR036979">
    <property type="entry name" value="CM_dom_sf"/>
</dbReference>
<dbReference type="InterPro" id="IPR036263">
    <property type="entry name" value="Chorismate_II_sf"/>
</dbReference>
<dbReference type="Pfam" id="PF01817">
    <property type="entry name" value="CM_2"/>
    <property type="match status" value="1"/>
</dbReference>
<evidence type="ECO:0000313" key="5">
    <source>
        <dbReference type="Proteomes" id="UP000756387"/>
    </source>
</evidence>
<protein>
    <submittedName>
        <fullName evidence="4">Chorismate mutase</fullName>
    </submittedName>
</protein>
<dbReference type="RefSeq" id="WP_193637788.1">
    <property type="nucleotide sequence ID" value="NZ_JADCSA010000005.1"/>
</dbReference>
<dbReference type="Gene3D" id="1.20.59.10">
    <property type="entry name" value="Chorismate mutase"/>
    <property type="match status" value="1"/>
</dbReference>
<feature type="domain" description="Chorismate mutase" evidence="3">
    <location>
        <begin position="1"/>
        <end position="87"/>
    </location>
</feature>
<evidence type="ECO:0000259" key="3">
    <source>
        <dbReference type="PROSITE" id="PS51168"/>
    </source>
</evidence>
<evidence type="ECO:0000256" key="2">
    <source>
        <dbReference type="SAM" id="MobiDB-lite"/>
    </source>
</evidence>
<proteinExistence type="predicted"/>